<sequence length="186" mass="20691">MSKIVVSVIGLDCPGVVYAVSSTLSALECNIEEVSQTILKNQFAAIFVANKQESLDNGTIHTQLSKAIESRGMHLSVTIRDFEEGDTSGSAESEPFVVTVDGEDRFEIIAAFSKIFADQKVNIENLKALMPEEEKRALLVFEISLPMEIDRNALRRTLKDKARTLGLQLSMQHRDIFEALHRVQPV</sequence>
<dbReference type="InterPro" id="IPR050990">
    <property type="entry name" value="UPF0237/GcvR_regulator"/>
</dbReference>
<keyword evidence="3" id="KW-1185">Reference proteome</keyword>
<dbReference type="RefSeq" id="WP_005029325.1">
    <property type="nucleotide sequence ID" value="NZ_KE150238.1"/>
</dbReference>
<dbReference type="Proteomes" id="UP000006034">
    <property type="component" value="Unassembled WGS sequence"/>
</dbReference>
<dbReference type="SUPFAM" id="SSF55021">
    <property type="entry name" value="ACT-like"/>
    <property type="match status" value="2"/>
</dbReference>
<comment type="caution">
    <text evidence="2">The sequence shown here is derived from an EMBL/GenBank/DDBJ whole genome shotgun (WGS) entry which is preliminary data.</text>
</comment>
<dbReference type="InterPro" id="IPR045865">
    <property type="entry name" value="ACT-like_dom_sf"/>
</dbReference>
<evidence type="ECO:0000259" key="1">
    <source>
        <dbReference type="PROSITE" id="PS51671"/>
    </source>
</evidence>
<dbReference type="PROSITE" id="PS51671">
    <property type="entry name" value="ACT"/>
    <property type="match status" value="2"/>
</dbReference>
<dbReference type="GeneID" id="78084598"/>
<evidence type="ECO:0000313" key="2">
    <source>
        <dbReference type="EMBL" id="EFV43177.1"/>
    </source>
</evidence>
<dbReference type="OrthoDB" id="12860at2"/>
<protein>
    <recommendedName>
        <fullName evidence="1">ACT domain-containing protein</fullName>
    </recommendedName>
</protein>
<dbReference type="EMBL" id="ADCP02000001">
    <property type="protein sequence ID" value="EFV43177.1"/>
    <property type="molecule type" value="Genomic_DNA"/>
</dbReference>
<reference evidence="2 3" key="1">
    <citation type="submission" date="2010-10" db="EMBL/GenBank/DDBJ databases">
        <authorList>
            <consortium name="The Broad Institute Genome Sequencing Platform"/>
            <person name="Ward D."/>
            <person name="Earl A."/>
            <person name="Feldgarden M."/>
            <person name="Young S.K."/>
            <person name="Gargeya S."/>
            <person name="Zeng Q."/>
            <person name="Alvarado L."/>
            <person name="Berlin A."/>
            <person name="Bochicchio J."/>
            <person name="Chapman S.B."/>
            <person name="Chen Z."/>
            <person name="Freedman E."/>
            <person name="Gellesch M."/>
            <person name="Goldberg J."/>
            <person name="Griggs A."/>
            <person name="Gujja S."/>
            <person name="Heilman E."/>
            <person name="Heiman D."/>
            <person name="Howarth C."/>
            <person name="Mehta T."/>
            <person name="Neiman D."/>
            <person name="Pearson M."/>
            <person name="Roberts A."/>
            <person name="Saif S."/>
            <person name="Shea T."/>
            <person name="Shenoy N."/>
            <person name="Sisk P."/>
            <person name="Stolte C."/>
            <person name="Sykes S."/>
            <person name="White J."/>
            <person name="Yandava C."/>
            <person name="Allen-Vercoe E."/>
            <person name="Sibley C."/>
            <person name="Ambrose C.E."/>
            <person name="Strauss J."/>
            <person name="Daigneault M."/>
            <person name="Haas B."/>
            <person name="Nusbaum C."/>
            <person name="Birren B."/>
        </authorList>
    </citation>
    <scope>NUCLEOTIDE SEQUENCE [LARGE SCALE GENOMIC DNA]</scope>
    <source>
        <strain evidence="2 3">3_1_6</strain>
    </source>
</reference>
<dbReference type="PANTHER" id="PTHR34875:SF6">
    <property type="entry name" value="UPF0237 PROTEIN MJ1558"/>
    <property type="match status" value="1"/>
</dbReference>
<gene>
    <name evidence="2" type="ORF">HMPREF0179_03012</name>
</gene>
<dbReference type="eggNOG" id="COG2716">
    <property type="taxonomic scope" value="Bacteria"/>
</dbReference>
<dbReference type="InterPro" id="IPR002912">
    <property type="entry name" value="ACT_dom"/>
</dbReference>
<name>E5Y9Z4_BILW3</name>
<feature type="domain" description="ACT" evidence="1">
    <location>
        <begin position="5"/>
        <end position="82"/>
    </location>
</feature>
<dbReference type="PANTHER" id="PTHR34875">
    <property type="entry name" value="UPF0237 PROTEIN MJ1558"/>
    <property type="match status" value="1"/>
</dbReference>
<accession>E5Y9Z4</accession>
<reference evidence="2 3" key="2">
    <citation type="submission" date="2013-04" db="EMBL/GenBank/DDBJ databases">
        <title>The Genome Sequence of Bilophila wadsworthia 3_1_6.</title>
        <authorList>
            <consortium name="The Broad Institute Genomics Platform"/>
            <person name="Earl A."/>
            <person name="Ward D."/>
            <person name="Feldgarden M."/>
            <person name="Gevers D."/>
            <person name="Sibley C."/>
            <person name="Strauss J."/>
            <person name="Allen-Vercoe E."/>
            <person name="Walker B."/>
            <person name="Young S."/>
            <person name="Zeng Q."/>
            <person name="Gargeya S."/>
            <person name="Fitzgerald M."/>
            <person name="Haas B."/>
            <person name="Abouelleil A."/>
            <person name="Allen A.W."/>
            <person name="Alvarado L."/>
            <person name="Arachchi H.M."/>
            <person name="Berlin A.M."/>
            <person name="Chapman S.B."/>
            <person name="Gainer-Dewar J."/>
            <person name="Goldberg J."/>
            <person name="Griggs A."/>
            <person name="Gujja S."/>
            <person name="Hansen M."/>
            <person name="Howarth C."/>
            <person name="Imamovic A."/>
            <person name="Ireland A."/>
            <person name="Larimer J."/>
            <person name="McCowan C."/>
            <person name="Murphy C."/>
            <person name="Pearson M."/>
            <person name="Poon T.W."/>
            <person name="Priest M."/>
            <person name="Roberts A."/>
            <person name="Saif S."/>
            <person name="Shea T."/>
            <person name="Sisk P."/>
            <person name="Sykes S."/>
            <person name="Wortman J."/>
            <person name="Nusbaum C."/>
            <person name="Birren B."/>
        </authorList>
    </citation>
    <scope>NUCLEOTIDE SEQUENCE [LARGE SCALE GENOMIC DNA]</scope>
    <source>
        <strain evidence="2 3">3_1_6</strain>
    </source>
</reference>
<dbReference type="AlphaFoldDB" id="E5Y9Z4"/>
<evidence type="ECO:0000313" key="3">
    <source>
        <dbReference type="Proteomes" id="UP000006034"/>
    </source>
</evidence>
<organism evidence="2 3">
    <name type="scientific">Bilophila wadsworthia (strain 3_1_6)</name>
    <dbReference type="NCBI Taxonomy" id="563192"/>
    <lineage>
        <taxon>Bacteria</taxon>
        <taxon>Pseudomonadati</taxon>
        <taxon>Thermodesulfobacteriota</taxon>
        <taxon>Desulfovibrionia</taxon>
        <taxon>Desulfovibrionales</taxon>
        <taxon>Desulfovibrionaceae</taxon>
        <taxon>Bilophila</taxon>
    </lineage>
</organism>
<dbReference type="Pfam" id="PF13740">
    <property type="entry name" value="ACT_6"/>
    <property type="match status" value="2"/>
</dbReference>
<dbReference type="HOGENOM" id="CLU_095322_1_0_7"/>
<proteinExistence type="predicted"/>
<dbReference type="Gene3D" id="3.30.70.260">
    <property type="match status" value="2"/>
</dbReference>
<feature type="domain" description="ACT" evidence="1">
    <location>
        <begin position="97"/>
        <end position="172"/>
    </location>
</feature>
<dbReference type="STRING" id="563192.HMPREF0179_03012"/>